<dbReference type="GO" id="GO:0015074">
    <property type="term" value="P:DNA integration"/>
    <property type="evidence" value="ECO:0007669"/>
    <property type="project" value="UniProtKB-KW"/>
</dbReference>
<dbReference type="Pfam" id="PF00589">
    <property type="entry name" value="Phage_integrase"/>
    <property type="match status" value="1"/>
</dbReference>
<dbReference type="GO" id="GO:0006310">
    <property type="term" value="P:DNA recombination"/>
    <property type="evidence" value="ECO:0007669"/>
    <property type="project" value="UniProtKB-KW"/>
</dbReference>
<dbReference type="Pfam" id="PF13495">
    <property type="entry name" value="Phage_int_SAM_4"/>
    <property type="match status" value="1"/>
</dbReference>
<feature type="domain" description="Core-binding (CB)" evidence="7">
    <location>
        <begin position="1"/>
        <end position="84"/>
    </location>
</feature>
<reference evidence="8 9" key="1">
    <citation type="submission" date="2018-03" db="EMBL/GenBank/DDBJ databases">
        <title>The draft genome of Zobellella taiwanensis JCM 13381.</title>
        <authorList>
            <person name="Liu L."/>
            <person name="Li L."/>
            <person name="Wang T."/>
            <person name="Zhang X."/>
            <person name="Liang L."/>
        </authorList>
    </citation>
    <scope>NUCLEOTIDE SEQUENCE [LARGE SCALE GENOMIC DNA]</scope>
    <source>
        <strain evidence="8 9">JCM 13381</strain>
    </source>
</reference>
<dbReference type="AlphaFoldDB" id="A0A2P7RDL3"/>
<dbReference type="InterPro" id="IPR002104">
    <property type="entry name" value="Integrase_catalytic"/>
</dbReference>
<keyword evidence="3 5" id="KW-0238">DNA-binding</keyword>
<dbReference type="CDD" id="cd01193">
    <property type="entry name" value="INT_IntI_C"/>
    <property type="match status" value="1"/>
</dbReference>
<evidence type="ECO:0000313" key="9">
    <source>
        <dbReference type="Proteomes" id="UP000242181"/>
    </source>
</evidence>
<dbReference type="InterPro" id="IPR011010">
    <property type="entry name" value="DNA_brk_join_enz"/>
</dbReference>
<dbReference type="OrthoDB" id="9801717at2"/>
<evidence type="ECO:0000313" key="8">
    <source>
        <dbReference type="EMBL" id="PSJ48305.1"/>
    </source>
</evidence>
<dbReference type="PANTHER" id="PTHR30349:SF64">
    <property type="entry name" value="PROPHAGE INTEGRASE INTD-RELATED"/>
    <property type="match status" value="1"/>
</dbReference>
<dbReference type="SUPFAM" id="SSF56349">
    <property type="entry name" value="DNA breaking-rejoining enzymes"/>
    <property type="match status" value="1"/>
</dbReference>
<dbReference type="InterPro" id="IPR011946">
    <property type="entry name" value="Integrase_integron-type"/>
</dbReference>
<comment type="caution">
    <text evidence="8">The sequence shown here is derived from an EMBL/GenBank/DDBJ whole genome shotgun (WGS) entry which is preliminary data.</text>
</comment>
<comment type="similarity">
    <text evidence="1">Belongs to the 'phage' integrase family.</text>
</comment>
<sequence length="320" mass="36580">MAQSPFIEQIRQELRLRQYSLRTEKSYLYWIKGYILFHRKQHPDNMGVAEVKSFLSWLANDRHVAVNTQKQALCALVFLYQQILHKPLGELDFVRTSRQRYLPTVLTREEVQRVLQHVQGKTALIIKLLYGCGLRISECLRLRVKDINLSHLSVTIHDGKGKKDRVTLLSRSLAAPLQQEIGKALAIQREDNSQGIGPSLPGALHKKYPNAYRQPGWMFIFPSSGICRHPFHGYWCRHHLHDSAIRKTLKQAVVAAGIGKPVSCHTFRHSFTTHLLEQGADIRTVQELLGHNDVRTTQIYTHVLGQHYAGTLSPLDTLPP</sequence>
<dbReference type="InterPro" id="IPR044068">
    <property type="entry name" value="CB"/>
</dbReference>
<dbReference type="PANTHER" id="PTHR30349">
    <property type="entry name" value="PHAGE INTEGRASE-RELATED"/>
    <property type="match status" value="1"/>
</dbReference>
<dbReference type="Proteomes" id="UP000242181">
    <property type="component" value="Unassembled WGS sequence"/>
</dbReference>
<evidence type="ECO:0000256" key="5">
    <source>
        <dbReference type="PROSITE-ProRule" id="PRU01248"/>
    </source>
</evidence>
<keyword evidence="2" id="KW-0229">DNA integration</keyword>
<feature type="domain" description="Tyr recombinase" evidence="6">
    <location>
        <begin position="101"/>
        <end position="313"/>
    </location>
</feature>
<dbReference type="RefSeq" id="WP_106451759.1">
    <property type="nucleotide sequence ID" value="NZ_PXYH01000001.1"/>
</dbReference>
<keyword evidence="9" id="KW-1185">Reference proteome</keyword>
<accession>A0A2P7RDL3</accession>
<evidence type="ECO:0000259" key="7">
    <source>
        <dbReference type="PROSITE" id="PS51900"/>
    </source>
</evidence>
<dbReference type="Gene3D" id="1.10.150.130">
    <property type="match status" value="1"/>
</dbReference>
<evidence type="ECO:0000256" key="3">
    <source>
        <dbReference type="ARBA" id="ARBA00023125"/>
    </source>
</evidence>
<proteinExistence type="inferred from homology"/>
<dbReference type="EMBL" id="PXYH01000001">
    <property type="protein sequence ID" value="PSJ48305.1"/>
    <property type="molecule type" value="Genomic_DNA"/>
</dbReference>
<organism evidence="8 9">
    <name type="scientific">Zobellella taiwanensis</name>
    <dbReference type="NCBI Taxonomy" id="347535"/>
    <lineage>
        <taxon>Bacteria</taxon>
        <taxon>Pseudomonadati</taxon>
        <taxon>Pseudomonadota</taxon>
        <taxon>Gammaproteobacteria</taxon>
        <taxon>Aeromonadales</taxon>
        <taxon>Aeromonadaceae</taxon>
        <taxon>Zobellella</taxon>
    </lineage>
</organism>
<evidence type="ECO:0000259" key="6">
    <source>
        <dbReference type="PROSITE" id="PS51898"/>
    </source>
</evidence>
<keyword evidence="4" id="KW-0233">DNA recombination</keyword>
<evidence type="ECO:0000256" key="4">
    <source>
        <dbReference type="ARBA" id="ARBA00023172"/>
    </source>
</evidence>
<protein>
    <submittedName>
        <fullName evidence="8">Recombinase XerD</fullName>
    </submittedName>
</protein>
<gene>
    <name evidence="8" type="ORF">C7I36_00325</name>
</gene>
<dbReference type="PROSITE" id="PS51898">
    <property type="entry name" value="TYR_RECOMBINASE"/>
    <property type="match status" value="1"/>
</dbReference>
<name>A0A2P7RDL3_9GAMM</name>
<dbReference type="InterPro" id="IPR050090">
    <property type="entry name" value="Tyrosine_recombinase_XerCD"/>
</dbReference>
<dbReference type="GO" id="GO:0003677">
    <property type="term" value="F:DNA binding"/>
    <property type="evidence" value="ECO:0007669"/>
    <property type="project" value="UniProtKB-UniRule"/>
</dbReference>
<dbReference type="NCBIfam" id="TIGR02249">
    <property type="entry name" value="integrase_gron"/>
    <property type="match status" value="1"/>
</dbReference>
<dbReference type="InterPro" id="IPR013762">
    <property type="entry name" value="Integrase-like_cat_sf"/>
</dbReference>
<evidence type="ECO:0000256" key="1">
    <source>
        <dbReference type="ARBA" id="ARBA00008857"/>
    </source>
</evidence>
<dbReference type="Gene3D" id="1.10.443.10">
    <property type="entry name" value="Intergrase catalytic core"/>
    <property type="match status" value="1"/>
</dbReference>
<evidence type="ECO:0000256" key="2">
    <source>
        <dbReference type="ARBA" id="ARBA00022908"/>
    </source>
</evidence>
<dbReference type="InterPro" id="IPR010998">
    <property type="entry name" value="Integrase_recombinase_N"/>
</dbReference>
<dbReference type="PROSITE" id="PS51900">
    <property type="entry name" value="CB"/>
    <property type="match status" value="1"/>
</dbReference>
<dbReference type="InterPro" id="IPR004107">
    <property type="entry name" value="Integrase_SAM-like_N"/>
</dbReference>